<comment type="caution">
    <text evidence="11">The sequence shown here is derived from an EMBL/GenBank/DDBJ whole genome shotgun (WGS) entry which is preliminary data.</text>
</comment>
<evidence type="ECO:0000256" key="8">
    <source>
        <dbReference type="NCBIfam" id="TIGR00746"/>
    </source>
</evidence>
<keyword evidence="12" id="KW-1185">Reference proteome</keyword>
<comment type="catalytic activity">
    <reaction evidence="7">
        <text>hydrogencarbonate + NH4(+) + ATP = carbamoyl phosphate + ADP + H2O + H(+)</text>
        <dbReference type="Rhea" id="RHEA:10152"/>
        <dbReference type="ChEBI" id="CHEBI:15377"/>
        <dbReference type="ChEBI" id="CHEBI:15378"/>
        <dbReference type="ChEBI" id="CHEBI:17544"/>
        <dbReference type="ChEBI" id="CHEBI:28938"/>
        <dbReference type="ChEBI" id="CHEBI:30616"/>
        <dbReference type="ChEBI" id="CHEBI:58228"/>
        <dbReference type="ChEBI" id="CHEBI:456216"/>
        <dbReference type="EC" id="2.7.2.2"/>
    </reaction>
</comment>
<dbReference type="EMBL" id="JAGIYQ010000003">
    <property type="protein sequence ID" value="MBP0724554.1"/>
    <property type="molecule type" value="Genomic_DNA"/>
</dbReference>
<reference evidence="11" key="1">
    <citation type="submission" date="2021-04" db="EMBL/GenBank/DDBJ databases">
        <title>Genome seq and assembly of Bacillus sp.</title>
        <authorList>
            <person name="Chhetri G."/>
        </authorList>
    </citation>
    <scope>NUCLEOTIDE SEQUENCE</scope>
    <source>
        <strain evidence="11">RG28</strain>
    </source>
</reference>
<keyword evidence="4" id="KW-0056">Arginine metabolism</keyword>
<dbReference type="NCBIfam" id="TIGR00746">
    <property type="entry name" value="arcC"/>
    <property type="match status" value="1"/>
</dbReference>
<dbReference type="InterPro" id="IPR003964">
    <property type="entry name" value="Carb_kinase"/>
</dbReference>
<evidence type="ECO:0000313" key="12">
    <source>
        <dbReference type="Proteomes" id="UP000682134"/>
    </source>
</evidence>
<dbReference type="PRINTS" id="PR01469">
    <property type="entry name" value="CARBMTKINASE"/>
</dbReference>
<evidence type="ECO:0000256" key="3">
    <source>
        <dbReference type="ARBA" id="ARBA00013070"/>
    </source>
</evidence>
<dbReference type="NCBIfam" id="NF009007">
    <property type="entry name" value="PRK12352.1"/>
    <property type="match status" value="1"/>
</dbReference>
<comment type="similarity">
    <text evidence="2 9">Belongs to the carbamate kinase family.</text>
</comment>
<evidence type="ECO:0000256" key="4">
    <source>
        <dbReference type="ARBA" id="ARBA00022503"/>
    </source>
</evidence>
<sequence>MGNRMVIALGGNAIQLGNGSTAAEQREACYHTAEQLVSIIRNGYEIVLAHGNGPQVGNIILQNQISQCEKLPAMPLDTCGAMSQGMIGYWLQSALYEVFKQQGIEKETVTILTQVQVDKEDQAFQNPTKPIGSFYTKEEADKLQEEKGYTMVEDAGRGFRRVVASPKPINIIEKNVINSLLNQQVVVVATGGGGIPVTICGSHLEGVEAVIDKDFASEKLAELVDAETLLILTAVEKVAINYGKDNEQWLSELSVEEAEEYIKEKHFAPGSMLPKIEAAITFAKSKPGRKVIITSLDKANVAVEGRTGTVISA</sequence>
<dbReference type="Proteomes" id="UP000682134">
    <property type="component" value="Unassembled WGS sequence"/>
</dbReference>
<dbReference type="PANTHER" id="PTHR30409">
    <property type="entry name" value="CARBAMATE KINASE"/>
    <property type="match status" value="1"/>
</dbReference>
<accession>A0A940NFK3</accession>
<name>A0A940NFK3_9BACI</name>
<dbReference type="RefSeq" id="WP_209403219.1">
    <property type="nucleotide sequence ID" value="NZ_JAGIYQ010000003.1"/>
</dbReference>
<keyword evidence="6 9" id="KW-0418">Kinase</keyword>
<dbReference type="InterPro" id="IPR036393">
    <property type="entry name" value="AceGlu_kinase-like_sf"/>
</dbReference>
<comment type="pathway">
    <text evidence="1">Metabolic intermediate metabolism; carbamoyl phosphate degradation; CO(2) and NH(3) from carbamoyl phosphate: step 1/1.</text>
</comment>
<dbReference type="CDD" id="cd04235">
    <property type="entry name" value="AAK_CK"/>
    <property type="match status" value="1"/>
</dbReference>
<dbReference type="PANTHER" id="PTHR30409:SF1">
    <property type="entry name" value="CARBAMATE KINASE-RELATED"/>
    <property type="match status" value="1"/>
</dbReference>
<keyword evidence="5 9" id="KW-0808">Transferase</keyword>
<dbReference type="FunFam" id="3.40.1160.10:FF:000007">
    <property type="entry name" value="Carbamate kinase"/>
    <property type="match status" value="1"/>
</dbReference>
<evidence type="ECO:0000256" key="7">
    <source>
        <dbReference type="ARBA" id="ARBA00048467"/>
    </source>
</evidence>
<protein>
    <recommendedName>
        <fullName evidence="3 8">Carbamate kinase</fullName>
    </recommendedName>
</protein>
<evidence type="ECO:0000256" key="2">
    <source>
        <dbReference type="ARBA" id="ARBA00011066"/>
    </source>
</evidence>
<dbReference type="GO" id="GO:0005829">
    <property type="term" value="C:cytosol"/>
    <property type="evidence" value="ECO:0007669"/>
    <property type="project" value="TreeGrafter"/>
</dbReference>
<feature type="domain" description="Aspartate/glutamate/uridylate kinase" evidence="10">
    <location>
        <begin position="3"/>
        <end position="294"/>
    </location>
</feature>
<dbReference type="PIRSF" id="PIRSF000723">
    <property type="entry name" value="Carbamate_kin"/>
    <property type="match status" value="1"/>
</dbReference>
<evidence type="ECO:0000259" key="10">
    <source>
        <dbReference type="Pfam" id="PF00696"/>
    </source>
</evidence>
<dbReference type="Pfam" id="PF00696">
    <property type="entry name" value="AA_kinase"/>
    <property type="match status" value="1"/>
</dbReference>
<evidence type="ECO:0000256" key="6">
    <source>
        <dbReference type="ARBA" id="ARBA00022777"/>
    </source>
</evidence>
<dbReference type="Gene3D" id="3.40.1160.10">
    <property type="entry name" value="Acetylglutamate kinase-like"/>
    <property type="match status" value="1"/>
</dbReference>
<evidence type="ECO:0000256" key="5">
    <source>
        <dbReference type="ARBA" id="ARBA00022679"/>
    </source>
</evidence>
<dbReference type="InterPro" id="IPR001048">
    <property type="entry name" value="Asp/Glu/Uridylate_kinase"/>
</dbReference>
<proteinExistence type="inferred from homology"/>
<organism evidence="11 12">
    <name type="scientific">Gottfriedia endophytica</name>
    <dbReference type="NCBI Taxonomy" id="2820819"/>
    <lineage>
        <taxon>Bacteria</taxon>
        <taxon>Bacillati</taxon>
        <taxon>Bacillota</taxon>
        <taxon>Bacilli</taxon>
        <taxon>Bacillales</taxon>
        <taxon>Bacillaceae</taxon>
        <taxon>Gottfriedia</taxon>
    </lineage>
</organism>
<gene>
    <name evidence="11" type="primary">arcC</name>
    <name evidence="11" type="ORF">J5Y03_05055</name>
</gene>
<dbReference type="GO" id="GO:0019546">
    <property type="term" value="P:L-arginine deiminase pathway"/>
    <property type="evidence" value="ECO:0007669"/>
    <property type="project" value="TreeGrafter"/>
</dbReference>
<dbReference type="AlphaFoldDB" id="A0A940NFK3"/>
<evidence type="ECO:0000256" key="1">
    <source>
        <dbReference type="ARBA" id="ARBA00005118"/>
    </source>
</evidence>
<evidence type="ECO:0000313" key="11">
    <source>
        <dbReference type="EMBL" id="MBP0724554.1"/>
    </source>
</evidence>
<dbReference type="GO" id="GO:0008804">
    <property type="term" value="F:carbamate kinase activity"/>
    <property type="evidence" value="ECO:0007669"/>
    <property type="project" value="UniProtKB-UniRule"/>
</dbReference>
<evidence type="ECO:0000256" key="9">
    <source>
        <dbReference type="PIRNR" id="PIRNR000723"/>
    </source>
</evidence>
<dbReference type="SUPFAM" id="SSF53633">
    <property type="entry name" value="Carbamate kinase-like"/>
    <property type="match status" value="1"/>
</dbReference>